<gene>
    <name evidence="2" type="ORF">EST38_g5494</name>
</gene>
<comment type="caution">
    <text evidence="2">The sequence shown here is derived from an EMBL/GenBank/DDBJ whole genome shotgun (WGS) entry which is preliminary data.</text>
</comment>
<keyword evidence="1" id="KW-1133">Transmembrane helix</keyword>
<organism evidence="2 3">
    <name type="scientific">Candolleomyces aberdarensis</name>
    <dbReference type="NCBI Taxonomy" id="2316362"/>
    <lineage>
        <taxon>Eukaryota</taxon>
        <taxon>Fungi</taxon>
        <taxon>Dikarya</taxon>
        <taxon>Basidiomycota</taxon>
        <taxon>Agaricomycotina</taxon>
        <taxon>Agaricomycetes</taxon>
        <taxon>Agaricomycetidae</taxon>
        <taxon>Agaricales</taxon>
        <taxon>Agaricineae</taxon>
        <taxon>Psathyrellaceae</taxon>
        <taxon>Candolleomyces</taxon>
    </lineage>
</organism>
<evidence type="ECO:0000256" key="1">
    <source>
        <dbReference type="SAM" id="Phobius"/>
    </source>
</evidence>
<feature type="transmembrane region" description="Helical" evidence="1">
    <location>
        <begin position="78"/>
        <end position="97"/>
    </location>
</feature>
<name>A0A4Q2DK94_9AGAR</name>
<dbReference type="EMBL" id="SDEE01000153">
    <property type="protein sequence ID" value="RXW20363.1"/>
    <property type="molecule type" value="Genomic_DNA"/>
</dbReference>
<keyword evidence="1" id="KW-0812">Transmembrane</keyword>
<dbReference type="OrthoDB" id="3366475at2759"/>
<reference evidence="2 3" key="1">
    <citation type="submission" date="2019-01" db="EMBL/GenBank/DDBJ databases">
        <title>Draft genome sequence of Psathyrella aberdarensis IHI B618.</title>
        <authorList>
            <person name="Buettner E."/>
            <person name="Kellner H."/>
        </authorList>
    </citation>
    <scope>NUCLEOTIDE SEQUENCE [LARGE SCALE GENOMIC DNA]</scope>
    <source>
        <strain evidence="2 3">IHI B618</strain>
    </source>
</reference>
<evidence type="ECO:0000313" key="3">
    <source>
        <dbReference type="Proteomes" id="UP000290288"/>
    </source>
</evidence>
<accession>A0A4Q2DK94</accession>
<protein>
    <submittedName>
        <fullName evidence="2">Uncharacterized protein</fullName>
    </submittedName>
</protein>
<feature type="transmembrane region" description="Helical" evidence="1">
    <location>
        <begin position="43"/>
        <end position="66"/>
    </location>
</feature>
<dbReference type="Proteomes" id="UP000290288">
    <property type="component" value="Unassembled WGS sequence"/>
</dbReference>
<keyword evidence="1" id="KW-0472">Membrane</keyword>
<sequence>MDSQYTAPLVKALPYLKASLSFSYQASIYFLRLARLMVPIPMILYILAPFTVFFGYIGHIFIFAPYSTLVYLLDALHPLYVFCGVACLTGLLVGWIGRTVARLFVGSVAYSEPSEGTADVVKKEGEEPMEL</sequence>
<proteinExistence type="predicted"/>
<dbReference type="AlphaFoldDB" id="A0A4Q2DK94"/>
<evidence type="ECO:0000313" key="2">
    <source>
        <dbReference type="EMBL" id="RXW20363.1"/>
    </source>
</evidence>
<keyword evidence="3" id="KW-1185">Reference proteome</keyword>